<dbReference type="Proteomes" id="UP000179069">
    <property type="component" value="Unassembled WGS sequence"/>
</dbReference>
<protein>
    <submittedName>
        <fullName evidence="1">Uncharacterized protein</fullName>
    </submittedName>
</protein>
<dbReference type="EMBL" id="MHCI01000014">
    <property type="protein sequence ID" value="OGY16576.1"/>
    <property type="molecule type" value="Genomic_DNA"/>
</dbReference>
<organism evidence="1 2">
    <name type="scientific">Candidatus Chisholmbacteria bacterium RIFCSPHIGHO2_01_FULL_49_18</name>
    <dbReference type="NCBI Taxonomy" id="1797590"/>
    <lineage>
        <taxon>Bacteria</taxon>
        <taxon>Candidatus Chisholmiibacteriota</taxon>
    </lineage>
</organism>
<comment type="caution">
    <text evidence="1">The sequence shown here is derived from an EMBL/GenBank/DDBJ whole genome shotgun (WGS) entry which is preliminary data.</text>
</comment>
<evidence type="ECO:0000313" key="1">
    <source>
        <dbReference type="EMBL" id="OGY16576.1"/>
    </source>
</evidence>
<gene>
    <name evidence="1" type="ORF">A2785_03215</name>
</gene>
<name>A0A1G1VMF1_9BACT</name>
<dbReference type="AlphaFoldDB" id="A0A1G1VMF1"/>
<sequence length="78" mass="9066">MVELRALMEVVMLVVLDQAVDVPVIAQLQCQCLRENNGLKKLLSRFFTKKFLGSKIIFTRVYRKVAARIFFVSHPHNF</sequence>
<evidence type="ECO:0000313" key="2">
    <source>
        <dbReference type="Proteomes" id="UP000179069"/>
    </source>
</evidence>
<reference evidence="1 2" key="1">
    <citation type="journal article" date="2016" name="Nat. Commun.">
        <title>Thousands of microbial genomes shed light on interconnected biogeochemical processes in an aquifer system.</title>
        <authorList>
            <person name="Anantharaman K."/>
            <person name="Brown C.T."/>
            <person name="Hug L.A."/>
            <person name="Sharon I."/>
            <person name="Castelle C.J."/>
            <person name="Probst A.J."/>
            <person name="Thomas B.C."/>
            <person name="Singh A."/>
            <person name="Wilkins M.J."/>
            <person name="Karaoz U."/>
            <person name="Brodie E.L."/>
            <person name="Williams K.H."/>
            <person name="Hubbard S.S."/>
            <person name="Banfield J.F."/>
        </authorList>
    </citation>
    <scope>NUCLEOTIDE SEQUENCE [LARGE SCALE GENOMIC DNA]</scope>
</reference>
<proteinExistence type="predicted"/>
<accession>A0A1G1VMF1</accession>